<keyword evidence="7" id="KW-0547">Nucleotide-binding</keyword>
<accession>A0A1F4XLX5</accession>
<keyword evidence="11" id="KW-0808">Transferase</keyword>
<evidence type="ECO:0000256" key="3">
    <source>
        <dbReference type="ARBA" id="ARBA00019010"/>
    </source>
</evidence>
<comment type="subcellular location">
    <subcellularLocation>
        <location evidence="1">Cytoplasm</location>
    </subcellularLocation>
</comment>
<organism evidence="11 12">
    <name type="scientific">Candidatus Abawacabacteria bacterium RBG_16_42_10</name>
    <dbReference type="NCBI Taxonomy" id="1817814"/>
    <lineage>
        <taxon>Bacteria</taxon>
        <taxon>Candidatus Abawacaibacteriota</taxon>
    </lineage>
</organism>
<dbReference type="STRING" id="1817814.A2V81_04650"/>
<evidence type="ECO:0000256" key="2">
    <source>
        <dbReference type="ARBA" id="ARBA00007599"/>
    </source>
</evidence>
<reference evidence="11 12" key="1">
    <citation type="journal article" date="2016" name="Nat. Commun.">
        <title>Thousands of microbial genomes shed light on interconnected biogeochemical processes in an aquifer system.</title>
        <authorList>
            <person name="Anantharaman K."/>
            <person name="Brown C.T."/>
            <person name="Hug L.A."/>
            <person name="Sharon I."/>
            <person name="Castelle C.J."/>
            <person name="Probst A.J."/>
            <person name="Thomas B.C."/>
            <person name="Singh A."/>
            <person name="Wilkins M.J."/>
            <person name="Karaoz U."/>
            <person name="Brodie E.L."/>
            <person name="Williams K.H."/>
            <person name="Hubbard S.S."/>
            <person name="Banfield J.F."/>
        </authorList>
    </citation>
    <scope>NUCLEOTIDE SEQUENCE [LARGE SCALE GENOMIC DNA]</scope>
</reference>
<evidence type="ECO:0000313" key="11">
    <source>
        <dbReference type="EMBL" id="OGC82608.1"/>
    </source>
</evidence>
<evidence type="ECO:0000256" key="6">
    <source>
        <dbReference type="ARBA" id="ARBA00022723"/>
    </source>
</evidence>
<dbReference type="SUPFAM" id="SSF52540">
    <property type="entry name" value="P-loop containing nucleoside triphosphate hydrolases"/>
    <property type="match status" value="1"/>
</dbReference>
<evidence type="ECO:0000256" key="7">
    <source>
        <dbReference type="ARBA" id="ARBA00022741"/>
    </source>
</evidence>
<dbReference type="EMBL" id="MEWR01000003">
    <property type="protein sequence ID" value="OGC82608.1"/>
    <property type="molecule type" value="Genomic_DNA"/>
</dbReference>
<keyword evidence="8" id="KW-0067">ATP-binding</keyword>
<keyword evidence="4" id="KW-0963">Cytoplasm</keyword>
<dbReference type="AlphaFoldDB" id="A0A1F4XLX5"/>
<proteinExistence type="inferred from homology"/>
<evidence type="ECO:0000256" key="5">
    <source>
        <dbReference type="ARBA" id="ARBA00022694"/>
    </source>
</evidence>
<evidence type="ECO:0000256" key="9">
    <source>
        <dbReference type="ARBA" id="ARBA00022842"/>
    </source>
</evidence>
<dbReference type="GO" id="GO:0002949">
    <property type="term" value="P:tRNA threonylcarbamoyladenosine modification"/>
    <property type="evidence" value="ECO:0007669"/>
    <property type="project" value="InterPro"/>
</dbReference>
<evidence type="ECO:0000256" key="10">
    <source>
        <dbReference type="ARBA" id="ARBA00032441"/>
    </source>
</evidence>
<dbReference type="Proteomes" id="UP000177614">
    <property type="component" value="Unassembled WGS sequence"/>
</dbReference>
<sequence length="136" mass="15825">MAQVSIYKPEDFDTHIPQILADMQDKNLLLLQGPLGAGKTAFVKRLGKHLGVERHIVSPTFAYTREYILPDQGRMMHLDLYRYRGSLEEILPKDIQGEARIICIEWPEMVKEVFDFPHLIINLQYGTEKDSRTLLW</sequence>
<evidence type="ECO:0000256" key="4">
    <source>
        <dbReference type="ARBA" id="ARBA00022490"/>
    </source>
</evidence>
<dbReference type="InterPro" id="IPR027417">
    <property type="entry name" value="P-loop_NTPase"/>
</dbReference>
<keyword evidence="5" id="KW-0819">tRNA processing</keyword>
<dbReference type="GO" id="GO:0046872">
    <property type="term" value="F:metal ion binding"/>
    <property type="evidence" value="ECO:0007669"/>
    <property type="project" value="UniProtKB-KW"/>
</dbReference>
<keyword evidence="9" id="KW-0460">Magnesium</keyword>
<evidence type="ECO:0000313" key="12">
    <source>
        <dbReference type="Proteomes" id="UP000177614"/>
    </source>
</evidence>
<dbReference type="NCBIfam" id="TIGR00150">
    <property type="entry name" value="T6A_YjeE"/>
    <property type="match status" value="1"/>
</dbReference>
<evidence type="ECO:0000256" key="1">
    <source>
        <dbReference type="ARBA" id="ARBA00004496"/>
    </source>
</evidence>
<evidence type="ECO:0000256" key="8">
    <source>
        <dbReference type="ARBA" id="ARBA00022840"/>
    </source>
</evidence>
<keyword evidence="6" id="KW-0479">Metal-binding</keyword>
<dbReference type="PANTHER" id="PTHR33540:SF2">
    <property type="entry name" value="TRNA THREONYLCARBAMOYLADENOSINE BIOSYNTHESIS PROTEIN TSAE"/>
    <property type="match status" value="1"/>
</dbReference>
<dbReference type="GO" id="GO:0016740">
    <property type="term" value="F:transferase activity"/>
    <property type="evidence" value="ECO:0007669"/>
    <property type="project" value="UniProtKB-KW"/>
</dbReference>
<protein>
    <recommendedName>
        <fullName evidence="3">tRNA threonylcarbamoyladenosine biosynthesis protein TsaE</fullName>
    </recommendedName>
    <alternativeName>
        <fullName evidence="10">t(6)A37 threonylcarbamoyladenosine biosynthesis protein TsaE</fullName>
    </alternativeName>
</protein>
<name>A0A1F4XLX5_9BACT</name>
<dbReference type="Gene3D" id="3.40.50.300">
    <property type="entry name" value="P-loop containing nucleotide triphosphate hydrolases"/>
    <property type="match status" value="1"/>
</dbReference>
<comment type="caution">
    <text evidence="11">The sequence shown here is derived from an EMBL/GenBank/DDBJ whole genome shotgun (WGS) entry which is preliminary data.</text>
</comment>
<dbReference type="Pfam" id="PF02367">
    <property type="entry name" value="TsaE"/>
    <property type="match status" value="1"/>
</dbReference>
<dbReference type="InterPro" id="IPR003442">
    <property type="entry name" value="T6A_TsaE"/>
</dbReference>
<dbReference type="PANTHER" id="PTHR33540">
    <property type="entry name" value="TRNA THREONYLCARBAMOYLADENOSINE BIOSYNTHESIS PROTEIN TSAE"/>
    <property type="match status" value="1"/>
</dbReference>
<gene>
    <name evidence="11" type="ORF">A2V81_04650</name>
</gene>
<comment type="similarity">
    <text evidence="2">Belongs to the TsaE family.</text>
</comment>
<dbReference type="GO" id="GO:0005737">
    <property type="term" value="C:cytoplasm"/>
    <property type="evidence" value="ECO:0007669"/>
    <property type="project" value="UniProtKB-SubCell"/>
</dbReference>
<dbReference type="GO" id="GO:0005524">
    <property type="term" value="F:ATP binding"/>
    <property type="evidence" value="ECO:0007669"/>
    <property type="project" value="UniProtKB-KW"/>
</dbReference>